<dbReference type="Gene3D" id="3.30.300.30">
    <property type="match status" value="1"/>
</dbReference>
<dbReference type="GO" id="GO:0005737">
    <property type="term" value="C:cytoplasm"/>
    <property type="evidence" value="ECO:0007669"/>
    <property type="project" value="TreeGrafter"/>
</dbReference>
<accession>A0A4P9UNN7</accession>
<dbReference type="InterPro" id="IPR000873">
    <property type="entry name" value="AMP-dep_synth/lig_dom"/>
</dbReference>
<gene>
    <name evidence="3" type="ORF">EQU24_01680</name>
</gene>
<organism evidence="3 4">
    <name type="scientific">Methylotuvimicrobium buryatense</name>
    <name type="common">Methylomicrobium buryatense</name>
    <dbReference type="NCBI Taxonomy" id="95641"/>
    <lineage>
        <taxon>Bacteria</taxon>
        <taxon>Pseudomonadati</taxon>
        <taxon>Pseudomonadota</taxon>
        <taxon>Gammaproteobacteria</taxon>
        <taxon>Methylococcales</taxon>
        <taxon>Methylococcaceae</taxon>
        <taxon>Methylotuvimicrobium</taxon>
    </lineage>
</organism>
<evidence type="ECO:0000313" key="3">
    <source>
        <dbReference type="EMBL" id="QCW81106.1"/>
    </source>
</evidence>
<feature type="domain" description="AMP-dependent synthetase/ligase" evidence="1">
    <location>
        <begin position="7"/>
        <end position="345"/>
    </location>
</feature>
<proteinExistence type="predicted"/>
<evidence type="ECO:0000313" key="4">
    <source>
        <dbReference type="Proteomes" id="UP000305881"/>
    </source>
</evidence>
<dbReference type="InterPro" id="IPR042099">
    <property type="entry name" value="ANL_N_sf"/>
</dbReference>
<dbReference type="InterPro" id="IPR025110">
    <property type="entry name" value="AMP-bd_C"/>
</dbReference>
<dbReference type="PROSITE" id="PS00455">
    <property type="entry name" value="AMP_BINDING"/>
    <property type="match status" value="1"/>
</dbReference>
<dbReference type="PANTHER" id="PTHR45527">
    <property type="entry name" value="NONRIBOSOMAL PEPTIDE SYNTHETASE"/>
    <property type="match status" value="1"/>
</dbReference>
<dbReference type="AlphaFoldDB" id="A0A4P9UNN7"/>
<protein>
    <submittedName>
        <fullName evidence="3">Phenylalanine racemase</fullName>
    </submittedName>
</protein>
<name>A0A4P9UNN7_METBY</name>
<dbReference type="Pfam" id="PF00501">
    <property type="entry name" value="AMP-binding"/>
    <property type="match status" value="1"/>
</dbReference>
<dbReference type="Proteomes" id="UP000305881">
    <property type="component" value="Chromosome"/>
</dbReference>
<dbReference type="GO" id="GO:0044550">
    <property type="term" value="P:secondary metabolite biosynthetic process"/>
    <property type="evidence" value="ECO:0007669"/>
    <property type="project" value="TreeGrafter"/>
</dbReference>
<dbReference type="GO" id="GO:0043041">
    <property type="term" value="P:amino acid activation for nonribosomal peptide biosynthetic process"/>
    <property type="evidence" value="ECO:0007669"/>
    <property type="project" value="TreeGrafter"/>
</dbReference>
<evidence type="ECO:0000259" key="2">
    <source>
        <dbReference type="Pfam" id="PF13193"/>
    </source>
</evidence>
<feature type="domain" description="AMP-binding enzyme C-terminal" evidence="2">
    <location>
        <begin position="395"/>
        <end position="468"/>
    </location>
</feature>
<dbReference type="Pfam" id="PF13193">
    <property type="entry name" value="AMP-binding_C"/>
    <property type="match status" value="1"/>
</dbReference>
<sequence>MPLLTAFDRQCRNAPDRPALIEGERRLSYREVMLNSERLAAHLAARIEPGARVALALDRGIDAIIAILSVLRCGACYIPLDIKNPARRLRFIVNDAVVHCIIGRGNPPDWLDTPALWLDIDRLPESAQSFYPPAAIDPEALAAILYTSGSTGTPKGVALSHRALHNFADWATLTFKLKADDRIASLAPFYFDLSVFDIFSSLSAGASVNFVPAGLTLSPSRLTAWLLEQRITVFYTVPSLLGFIALKGGLTEQPLPDLTTLLFAGEVFPTPQLKKLCELLPETDFYNLYGPTETNVCCYWPVDRARLDGDQPIPIGHPACASELKIDAESSELLVNSVNNLSGYWRQGRLTEALEDGGYYRTGDKVSLNKRGEYCYHGRLDRMLKCSGYRVEPAEIEALILQCPEVAGCAVVGIEDSTSGQRPAAALVLHPDGQLNGIVKTIKQALPAYMQPCRLSVMDALPLLDNGKTDYQTLQRQLERH</sequence>
<dbReference type="CDD" id="cd05930">
    <property type="entry name" value="A_NRPS"/>
    <property type="match status" value="1"/>
</dbReference>
<dbReference type="Gene3D" id="3.40.50.12780">
    <property type="entry name" value="N-terminal domain of ligase-like"/>
    <property type="match status" value="1"/>
</dbReference>
<dbReference type="EMBL" id="CP035467">
    <property type="protein sequence ID" value="QCW81106.1"/>
    <property type="molecule type" value="Genomic_DNA"/>
</dbReference>
<evidence type="ECO:0000259" key="1">
    <source>
        <dbReference type="Pfam" id="PF00501"/>
    </source>
</evidence>
<dbReference type="RefSeq" id="WP_017841171.1">
    <property type="nucleotide sequence ID" value="NZ_CP035467.1"/>
</dbReference>
<dbReference type="KEGG" id="mbur:EQU24_01680"/>
<keyword evidence="4" id="KW-1185">Reference proteome</keyword>
<dbReference type="GO" id="GO:0031177">
    <property type="term" value="F:phosphopantetheine binding"/>
    <property type="evidence" value="ECO:0007669"/>
    <property type="project" value="TreeGrafter"/>
</dbReference>
<dbReference type="OrthoDB" id="9803968at2"/>
<dbReference type="InterPro" id="IPR020845">
    <property type="entry name" value="AMP-binding_CS"/>
</dbReference>
<dbReference type="PANTHER" id="PTHR45527:SF1">
    <property type="entry name" value="FATTY ACID SYNTHASE"/>
    <property type="match status" value="1"/>
</dbReference>
<dbReference type="STRING" id="675511.GCA_000341735_02666"/>
<reference evidence="4" key="1">
    <citation type="journal article" date="2019" name="J. Bacteriol.">
        <title>A Mutagenic Screen Identifies a TonB-Dependent Receptor Required for the Lanthanide Metal Switch in the Type I Methanotroph 'Methylotuvimicrobium buryatense' 5GB1C.</title>
        <authorList>
            <person name="Groom J.D."/>
            <person name="Ford S.M."/>
            <person name="Pesesky M.W."/>
            <person name="Lidstrom M.E."/>
        </authorList>
    </citation>
    <scope>NUCLEOTIDE SEQUENCE [LARGE SCALE GENOMIC DNA]</scope>
    <source>
        <strain evidence="4">5GB1C</strain>
    </source>
</reference>
<dbReference type="SUPFAM" id="SSF56801">
    <property type="entry name" value="Acetyl-CoA synthetase-like"/>
    <property type="match status" value="1"/>
</dbReference>
<dbReference type="InterPro" id="IPR045851">
    <property type="entry name" value="AMP-bd_C_sf"/>
</dbReference>